<reference evidence="4" key="1">
    <citation type="journal article" date="2020" name="Stud. Mycol.">
        <title>101 Dothideomycetes genomes: a test case for predicting lifestyles and emergence of pathogens.</title>
        <authorList>
            <person name="Haridas S."/>
            <person name="Albert R."/>
            <person name="Binder M."/>
            <person name="Bloem J."/>
            <person name="Labutti K."/>
            <person name="Salamov A."/>
            <person name="Andreopoulos B."/>
            <person name="Baker S."/>
            <person name="Barry K."/>
            <person name="Bills G."/>
            <person name="Bluhm B."/>
            <person name="Cannon C."/>
            <person name="Castanera R."/>
            <person name="Culley D."/>
            <person name="Daum C."/>
            <person name="Ezra D."/>
            <person name="Gonzalez J."/>
            <person name="Henrissat B."/>
            <person name="Kuo A."/>
            <person name="Liang C."/>
            <person name="Lipzen A."/>
            <person name="Lutzoni F."/>
            <person name="Magnuson J."/>
            <person name="Mondo S."/>
            <person name="Nolan M."/>
            <person name="Ohm R."/>
            <person name="Pangilinan J."/>
            <person name="Park H.-J."/>
            <person name="Ramirez L."/>
            <person name="Alfaro M."/>
            <person name="Sun H."/>
            <person name="Tritt A."/>
            <person name="Yoshinaga Y."/>
            <person name="Zwiers L.-H."/>
            <person name="Turgeon B."/>
            <person name="Goodwin S."/>
            <person name="Spatafora J."/>
            <person name="Crous P."/>
            <person name="Grigoriev I."/>
        </authorList>
    </citation>
    <scope>NUCLEOTIDE SEQUENCE</scope>
    <source>
        <strain evidence="4">CBS 121167</strain>
    </source>
</reference>
<keyword evidence="5" id="KW-1185">Reference proteome</keyword>
<dbReference type="InterPro" id="IPR036452">
    <property type="entry name" value="Ribo_hydro-like"/>
</dbReference>
<evidence type="ECO:0000313" key="5">
    <source>
        <dbReference type="Proteomes" id="UP000799438"/>
    </source>
</evidence>
<dbReference type="RefSeq" id="XP_033393059.1">
    <property type="nucleotide sequence ID" value="XM_033537475.1"/>
</dbReference>
<dbReference type="InterPro" id="IPR048527">
    <property type="entry name" value="Sde182_C"/>
</dbReference>
<dbReference type="Pfam" id="PF21027">
    <property type="entry name" value="Sde0182_C"/>
    <property type="match status" value="1"/>
</dbReference>
<accession>A0A6A6B3P5</accession>
<proteinExistence type="predicted"/>
<evidence type="ECO:0000259" key="3">
    <source>
        <dbReference type="Pfam" id="PF21027"/>
    </source>
</evidence>
<dbReference type="InterPro" id="IPR013783">
    <property type="entry name" value="Ig-like_fold"/>
</dbReference>
<dbReference type="AlphaFoldDB" id="A0A6A6B3P5"/>
<evidence type="ECO:0000256" key="1">
    <source>
        <dbReference type="SAM" id="SignalP"/>
    </source>
</evidence>
<dbReference type="InterPro" id="IPR011483">
    <property type="entry name" value="Sde182_NH-like"/>
</dbReference>
<dbReference type="Proteomes" id="UP000799438">
    <property type="component" value="Unassembled WGS sequence"/>
</dbReference>
<dbReference type="EMBL" id="ML995504">
    <property type="protein sequence ID" value="KAF2137341.1"/>
    <property type="molecule type" value="Genomic_DNA"/>
</dbReference>
<feature type="chain" id="PRO_5025507147" description="DUF1593-domain-containing protein" evidence="1">
    <location>
        <begin position="29"/>
        <end position="495"/>
    </location>
</feature>
<feature type="domain" description="Cellulose-binding Sde182 C-terminal" evidence="3">
    <location>
        <begin position="406"/>
        <end position="492"/>
    </location>
</feature>
<name>A0A6A6B3P5_9PEZI</name>
<evidence type="ECO:0008006" key="6">
    <source>
        <dbReference type="Google" id="ProtNLM"/>
    </source>
</evidence>
<sequence>MAPIPTTTALRRILLSLLLLSTTTTTTTVVTAAAIPNTTTNQTCALARYAPRPRLFVLTDISGEPDDQMSLVRLLTHANELRIEGLAAVTSVWANHSVHEEAIHAVLGGYAEALANLNAHVPAAAAYPPAEELARTVAAGHPVYGLAALEQPLSGAAEKLVRAVDASAEPLWVAAWGGAAVLAEALAWVEGTRGEADVAVFVGRLRVYSISDQDDAGDWIRRRYPGMLFVVSLTAFSNYVEAAWNGISGETFRRFDRGGPDSSLVTNEWLSQHIRIGPLGQHYPDFKFIMEGDTPSFLNLLPNGLSDPSHPEWGGWGGRYELADASGRSAVFADAVDFVVGLNGDEFQSQYATIWRWRRAYQHDFAARMAWGATGDVGAANRHPVAVLNASCGPAALELAYRLGETVTLDASASWDPDGDALAFDWFHYRDVVQRLEGEIEHVSTDVAITKRDERGSVVEVEPKMNLTMHLILAVTDDRDMELTDYRRVILTPVA</sequence>
<dbReference type="GO" id="GO:0016799">
    <property type="term" value="F:hydrolase activity, hydrolyzing N-glycosyl compounds"/>
    <property type="evidence" value="ECO:0007669"/>
    <property type="project" value="InterPro"/>
</dbReference>
<dbReference type="Pfam" id="PF07632">
    <property type="entry name" value="Sde182_NH-like"/>
    <property type="match status" value="1"/>
</dbReference>
<gene>
    <name evidence="4" type="ORF">K452DRAFT_236018</name>
</gene>
<protein>
    <recommendedName>
        <fullName evidence="6">DUF1593-domain-containing protein</fullName>
    </recommendedName>
</protein>
<dbReference type="OrthoDB" id="3592035at2759"/>
<dbReference type="Gene3D" id="2.60.40.10">
    <property type="entry name" value="Immunoglobulins"/>
    <property type="match status" value="1"/>
</dbReference>
<dbReference type="Gene3D" id="3.90.245.10">
    <property type="entry name" value="Ribonucleoside hydrolase-like"/>
    <property type="match status" value="1"/>
</dbReference>
<evidence type="ECO:0000313" key="4">
    <source>
        <dbReference type="EMBL" id="KAF2137341.1"/>
    </source>
</evidence>
<feature type="signal peptide" evidence="1">
    <location>
        <begin position="1"/>
        <end position="28"/>
    </location>
</feature>
<feature type="domain" description="Cellulose-binding Sde182 nucleoside hydrolase-like" evidence="2">
    <location>
        <begin position="54"/>
        <end position="320"/>
    </location>
</feature>
<organism evidence="4 5">
    <name type="scientific">Aplosporella prunicola CBS 121167</name>
    <dbReference type="NCBI Taxonomy" id="1176127"/>
    <lineage>
        <taxon>Eukaryota</taxon>
        <taxon>Fungi</taxon>
        <taxon>Dikarya</taxon>
        <taxon>Ascomycota</taxon>
        <taxon>Pezizomycotina</taxon>
        <taxon>Dothideomycetes</taxon>
        <taxon>Dothideomycetes incertae sedis</taxon>
        <taxon>Botryosphaeriales</taxon>
        <taxon>Aplosporellaceae</taxon>
        <taxon>Aplosporella</taxon>
    </lineage>
</organism>
<dbReference type="GeneID" id="54294971"/>
<keyword evidence="1" id="KW-0732">Signal</keyword>
<evidence type="ECO:0000259" key="2">
    <source>
        <dbReference type="Pfam" id="PF07632"/>
    </source>
</evidence>